<organism evidence="1 2">
    <name type="scientific">Trichonephila inaurata madagascariensis</name>
    <dbReference type="NCBI Taxonomy" id="2747483"/>
    <lineage>
        <taxon>Eukaryota</taxon>
        <taxon>Metazoa</taxon>
        <taxon>Ecdysozoa</taxon>
        <taxon>Arthropoda</taxon>
        <taxon>Chelicerata</taxon>
        <taxon>Arachnida</taxon>
        <taxon>Araneae</taxon>
        <taxon>Araneomorphae</taxon>
        <taxon>Entelegynae</taxon>
        <taxon>Araneoidea</taxon>
        <taxon>Nephilidae</taxon>
        <taxon>Trichonephila</taxon>
        <taxon>Trichonephila inaurata</taxon>
    </lineage>
</organism>
<dbReference type="EMBL" id="BMAV01000320">
    <property type="protein sequence ID" value="GFY37491.1"/>
    <property type="molecule type" value="Genomic_DNA"/>
</dbReference>
<keyword evidence="2" id="KW-1185">Reference proteome</keyword>
<reference evidence="1" key="1">
    <citation type="submission" date="2020-08" db="EMBL/GenBank/DDBJ databases">
        <title>Multicomponent nature underlies the extraordinary mechanical properties of spider dragline silk.</title>
        <authorList>
            <person name="Kono N."/>
            <person name="Nakamura H."/>
            <person name="Mori M."/>
            <person name="Yoshida Y."/>
            <person name="Ohtoshi R."/>
            <person name="Malay A.D."/>
            <person name="Moran D.A.P."/>
            <person name="Tomita M."/>
            <person name="Numata K."/>
            <person name="Arakawa K."/>
        </authorList>
    </citation>
    <scope>NUCLEOTIDE SEQUENCE</scope>
</reference>
<gene>
    <name evidence="1" type="ORF">TNIN_462101</name>
</gene>
<protein>
    <submittedName>
        <fullName evidence="1">Uncharacterized protein</fullName>
    </submittedName>
</protein>
<dbReference type="Proteomes" id="UP000886998">
    <property type="component" value="Unassembled WGS sequence"/>
</dbReference>
<comment type="caution">
    <text evidence="1">The sequence shown here is derived from an EMBL/GenBank/DDBJ whole genome shotgun (WGS) entry which is preliminary data.</text>
</comment>
<proteinExistence type="predicted"/>
<name>A0A8X6WP14_9ARAC</name>
<sequence>MTPESDCDEFKFTMEKIQQLDILIQCHNKLLHCKQDPMMKSHTAKMIMETMAQKDQLVSKLWTLLPCTEPDSAPIILFLSSQ</sequence>
<accession>A0A8X6WP14</accession>
<dbReference type="AlphaFoldDB" id="A0A8X6WP14"/>
<evidence type="ECO:0000313" key="2">
    <source>
        <dbReference type="Proteomes" id="UP000886998"/>
    </source>
</evidence>
<evidence type="ECO:0000313" key="1">
    <source>
        <dbReference type="EMBL" id="GFY37491.1"/>
    </source>
</evidence>